<comment type="caution">
    <text evidence="7">The sequence shown here is derived from an EMBL/GenBank/DDBJ whole genome shotgun (WGS) entry which is preliminary data.</text>
</comment>
<evidence type="ECO:0000256" key="3">
    <source>
        <dbReference type="ARBA" id="ARBA00022989"/>
    </source>
</evidence>
<reference evidence="7 8" key="1">
    <citation type="submission" date="2019-06" db="EMBL/GenBank/DDBJ databases">
        <title>Sequencing the genomes of 1000 actinobacteria strains.</title>
        <authorList>
            <person name="Klenk H.-P."/>
        </authorList>
    </citation>
    <scope>NUCLEOTIDE SEQUENCE [LARGE SCALE GENOMIC DNA]</scope>
    <source>
        <strain evidence="7 8">DSM 8251</strain>
    </source>
</reference>
<comment type="subcellular location">
    <subcellularLocation>
        <location evidence="1">Membrane</location>
        <topology evidence="1">Multi-pass membrane protein</topology>
    </subcellularLocation>
</comment>
<dbReference type="Pfam" id="PF12698">
    <property type="entry name" value="ABC2_membrane_3"/>
    <property type="match status" value="1"/>
</dbReference>
<evidence type="ECO:0000313" key="8">
    <source>
        <dbReference type="Proteomes" id="UP000316196"/>
    </source>
</evidence>
<keyword evidence="8" id="KW-1185">Reference proteome</keyword>
<feature type="transmembrane region" description="Helical" evidence="5">
    <location>
        <begin position="209"/>
        <end position="235"/>
    </location>
</feature>
<gene>
    <name evidence="7" type="ORF">FB460_0328</name>
</gene>
<proteinExistence type="predicted"/>
<evidence type="ECO:0000256" key="1">
    <source>
        <dbReference type="ARBA" id="ARBA00004141"/>
    </source>
</evidence>
<evidence type="ECO:0000256" key="4">
    <source>
        <dbReference type="ARBA" id="ARBA00023136"/>
    </source>
</evidence>
<dbReference type="Proteomes" id="UP000316196">
    <property type="component" value="Unassembled WGS sequence"/>
</dbReference>
<dbReference type="OrthoDB" id="3268959at2"/>
<accession>A0A542ZQB8</accession>
<feature type="domain" description="ABC-2 type transporter transmembrane" evidence="6">
    <location>
        <begin position="138"/>
        <end position="353"/>
    </location>
</feature>
<sequence>MSTTTNTSTHVGTDDHRRVSFAHAVGVVARREIVTRVRSKGFLVPTLIMLGILLLLAVVGPSVASMIAGSDDTIAVTVQTQDALPEDGYEPMVVGSEQEVRDAVLAGDAEAGLIPGPAPLGLTVIGEREAPTSLIQGLSVSPEVELIGTDAADPMALYFIGLGFGLVFFMSAMMFGMTMAQSVVEEKQTRIVEILLSTISTRALLTGKILGNTVLAFAQVVAYAAVALIGLAVNGGRLNLDGLGLPIVWFVGLFLLGFVMIAALYGAAASLVSRQEDIGTSTTPVTMMVMFPYFAIIALSSNPTALHVLSYIPFSAPVSVPMRVFTGDATWWQNSVSVLILAASVVVALWFAAMVYERSILRTGKALTWREVLR</sequence>
<organism evidence="7 8">
    <name type="scientific">Propioniferax innocua</name>
    <dbReference type="NCBI Taxonomy" id="1753"/>
    <lineage>
        <taxon>Bacteria</taxon>
        <taxon>Bacillati</taxon>
        <taxon>Actinomycetota</taxon>
        <taxon>Actinomycetes</taxon>
        <taxon>Propionibacteriales</taxon>
        <taxon>Propionibacteriaceae</taxon>
        <taxon>Propioniferax</taxon>
    </lineage>
</organism>
<dbReference type="RefSeq" id="WP_142092374.1">
    <property type="nucleotide sequence ID" value="NZ_BAAAMD010000001.1"/>
</dbReference>
<feature type="transmembrane region" description="Helical" evidence="5">
    <location>
        <begin position="336"/>
        <end position="356"/>
    </location>
</feature>
<dbReference type="GO" id="GO:0140359">
    <property type="term" value="F:ABC-type transporter activity"/>
    <property type="evidence" value="ECO:0007669"/>
    <property type="project" value="InterPro"/>
</dbReference>
<keyword evidence="4 5" id="KW-0472">Membrane</keyword>
<dbReference type="AlphaFoldDB" id="A0A542ZQB8"/>
<evidence type="ECO:0000259" key="6">
    <source>
        <dbReference type="Pfam" id="PF12698"/>
    </source>
</evidence>
<dbReference type="GO" id="GO:0016020">
    <property type="term" value="C:membrane"/>
    <property type="evidence" value="ECO:0007669"/>
    <property type="project" value="UniProtKB-SubCell"/>
</dbReference>
<feature type="transmembrane region" description="Helical" evidence="5">
    <location>
        <begin position="41"/>
        <end position="60"/>
    </location>
</feature>
<keyword evidence="2 5" id="KW-0812">Transmembrane</keyword>
<dbReference type="EMBL" id="VFOR01000001">
    <property type="protein sequence ID" value="TQL62548.1"/>
    <property type="molecule type" value="Genomic_DNA"/>
</dbReference>
<protein>
    <submittedName>
        <fullName evidence="7">ABC-2 type transport system permease protein</fullName>
    </submittedName>
</protein>
<evidence type="ECO:0000313" key="7">
    <source>
        <dbReference type="EMBL" id="TQL62548.1"/>
    </source>
</evidence>
<dbReference type="PANTHER" id="PTHR43471">
    <property type="entry name" value="ABC TRANSPORTER PERMEASE"/>
    <property type="match status" value="1"/>
</dbReference>
<feature type="transmembrane region" description="Helical" evidence="5">
    <location>
        <begin position="247"/>
        <end position="272"/>
    </location>
</feature>
<keyword evidence="3 5" id="KW-1133">Transmembrane helix</keyword>
<dbReference type="InterPro" id="IPR013525">
    <property type="entry name" value="ABC2_TM"/>
</dbReference>
<evidence type="ECO:0000256" key="5">
    <source>
        <dbReference type="SAM" id="Phobius"/>
    </source>
</evidence>
<feature type="transmembrane region" description="Helical" evidence="5">
    <location>
        <begin position="156"/>
        <end position="180"/>
    </location>
</feature>
<name>A0A542ZQB8_9ACTN</name>
<evidence type="ECO:0000256" key="2">
    <source>
        <dbReference type="ARBA" id="ARBA00022692"/>
    </source>
</evidence>
<feature type="transmembrane region" description="Helical" evidence="5">
    <location>
        <begin position="293"/>
        <end position="316"/>
    </location>
</feature>